<sequence>MSALLESTNFPRRSGYSRLENPNNERVAKRSDSYQTPLSILLALNMILLIGNGILLSRHGNVVAVKDFFPRIPITDVTFQKDDSFEQSLPRPYRGEIDRDDSPWSKIMPIGGGYVVVPDPAMWNLSGGIPFPNSPEAGAESYCVSMFHQLHCISALKIALAKATGHMTGQRDLPSEDEYDHLLHCNDYLRQSIICAGDTTLEKAKVHSEKRLGVDGMGVSHRCRDWNTIFKFVEDNSPQRFDPKKIQ</sequence>
<evidence type="ECO:0000256" key="1">
    <source>
        <dbReference type="ARBA" id="ARBA00004685"/>
    </source>
</evidence>
<name>A0A2J6TDG4_9HELO</name>
<evidence type="ECO:0000313" key="6">
    <source>
        <dbReference type="Proteomes" id="UP000235371"/>
    </source>
</evidence>
<comment type="pathway">
    <text evidence="1">Mycotoxin biosynthesis.</text>
</comment>
<proteinExistence type="inferred from homology"/>
<keyword evidence="4" id="KW-0812">Transmembrane</keyword>
<keyword evidence="6" id="KW-1185">Reference proteome</keyword>
<organism evidence="5 6">
    <name type="scientific">Hyaloscypha bicolor E</name>
    <dbReference type="NCBI Taxonomy" id="1095630"/>
    <lineage>
        <taxon>Eukaryota</taxon>
        <taxon>Fungi</taxon>
        <taxon>Dikarya</taxon>
        <taxon>Ascomycota</taxon>
        <taxon>Pezizomycotina</taxon>
        <taxon>Leotiomycetes</taxon>
        <taxon>Helotiales</taxon>
        <taxon>Hyaloscyphaceae</taxon>
        <taxon>Hyaloscypha</taxon>
        <taxon>Hyaloscypha bicolor</taxon>
    </lineage>
</organism>
<gene>
    <name evidence="5" type="ORF">K444DRAFT_385420</name>
</gene>
<dbReference type="AlphaFoldDB" id="A0A2J6TDG4"/>
<dbReference type="Pfam" id="PF11807">
    <property type="entry name" value="UstYa"/>
    <property type="match status" value="1"/>
</dbReference>
<evidence type="ECO:0000313" key="5">
    <source>
        <dbReference type="EMBL" id="PMD61033.1"/>
    </source>
</evidence>
<dbReference type="PANTHER" id="PTHR33365:SF11">
    <property type="entry name" value="TAT PATHWAY SIGNAL SEQUENCE"/>
    <property type="match status" value="1"/>
</dbReference>
<reference evidence="5 6" key="1">
    <citation type="submission" date="2016-04" db="EMBL/GenBank/DDBJ databases">
        <title>A degradative enzymes factory behind the ericoid mycorrhizal symbiosis.</title>
        <authorList>
            <consortium name="DOE Joint Genome Institute"/>
            <person name="Martino E."/>
            <person name="Morin E."/>
            <person name="Grelet G."/>
            <person name="Kuo A."/>
            <person name="Kohler A."/>
            <person name="Daghino S."/>
            <person name="Barry K."/>
            <person name="Choi C."/>
            <person name="Cichocki N."/>
            <person name="Clum A."/>
            <person name="Copeland A."/>
            <person name="Hainaut M."/>
            <person name="Haridas S."/>
            <person name="Labutti K."/>
            <person name="Lindquist E."/>
            <person name="Lipzen A."/>
            <person name="Khouja H.-R."/>
            <person name="Murat C."/>
            <person name="Ohm R."/>
            <person name="Olson A."/>
            <person name="Spatafora J."/>
            <person name="Veneault-Fourrey C."/>
            <person name="Henrissat B."/>
            <person name="Grigoriev I."/>
            <person name="Martin F."/>
            <person name="Perotto S."/>
        </authorList>
    </citation>
    <scope>NUCLEOTIDE SEQUENCE [LARGE SCALE GENOMIC DNA]</scope>
    <source>
        <strain evidence="5 6">E</strain>
    </source>
</reference>
<keyword evidence="2" id="KW-0560">Oxidoreductase</keyword>
<dbReference type="OrthoDB" id="3687641at2759"/>
<keyword evidence="4" id="KW-1133">Transmembrane helix</keyword>
<dbReference type="GO" id="GO:0016491">
    <property type="term" value="F:oxidoreductase activity"/>
    <property type="evidence" value="ECO:0007669"/>
    <property type="project" value="UniProtKB-KW"/>
</dbReference>
<dbReference type="Proteomes" id="UP000235371">
    <property type="component" value="Unassembled WGS sequence"/>
</dbReference>
<evidence type="ECO:0000256" key="3">
    <source>
        <dbReference type="ARBA" id="ARBA00035112"/>
    </source>
</evidence>
<comment type="similarity">
    <text evidence="3">Belongs to the ustYa family.</text>
</comment>
<protein>
    <submittedName>
        <fullName evidence="5">Uncharacterized protein</fullName>
    </submittedName>
</protein>
<keyword evidence="4" id="KW-0472">Membrane</keyword>
<dbReference type="PANTHER" id="PTHR33365">
    <property type="entry name" value="YALI0B05434P"/>
    <property type="match status" value="1"/>
</dbReference>
<evidence type="ECO:0000256" key="2">
    <source>
        <dbReference type="ARBA" id="ARBA00023002"/>
    </source>
</evidence>
<dbReference type="RefSeq" id="XP_024737937.1">
    <property type="nucleotide sequence ID" value="XM_024872379.1"/>
</dbReference>
<dbReference type="EMBL" id="KZ613787">
    <property type="protein sequence ID" value="PMD61033.1"/>
    <property type="molecule type" value="Genomic_DNA"/>
</dbReference>
<accession>A0A2J6TDG4</accession>
<dbReference type="InParanoid" id="A0A2J6TDG4"/>
<dbReference type="STRING" id="1095630.A0A2J6TDG4"/>
<dbReference type="GO" id="GO:0043386">
    <property type="term" value="P:mycotoxin biosynthetic process"/>
    <property type="evidence" value="ECO:0007669"/>
    <property type="project" value="InterPro"/>
</dbReference>
<dbReference type="InterPro" id="IPR021765">
    <property type="entry name" value="UstYa-like"/>
</dbReference>
<dbReference type="GeneID" id="36580460"/>
<feature type="transmembrane region" description="Helical" evidence="4">
    <location>
        <begin position="38"/>
        <end position="56"/>
    </location>
</feature>
<evidence type="ECO:0000256" key="4">
    <source>
        <dbReference type="SAM" id="Phobius"/>
    </source>
</evidence>